<protein>
    <recommendedName>
        <fullName evidence="4">Pacifastin domain-containing protein</fullName>
    </recommendedName>
</protein>
<feature type="transmembrane region" description="Helical" evidence="1">
    <location>
        <begin position="81"/>
        <end position="99"/>
    </location>
</feature>
<sequence>MFVTLLVAVSLCAFTESVYSPYNGFNCTEGTLVTVNCNLCLCGKDGKPNRNCESEWCATKNNYTKTTKQKLASSISVLEHVMIYIVLFFLVIVILFAIYSRFC</sequence>
<gene>
    <name evidence="3" type="ORF">g.45410</name>
</gene>
<evidence type="ECO:0000313" key="3">
    <source>
        <dbReference type="EMBL" id="JAS11731.1"/>
    </source>
</evidence>
<accession>A0A1B6CEA2</accession>
<keyword evidence="1" id="KW-0812">Transmembrane</keyword>
<feature type="signal peptide" evidence="2">
    <location>
        <begin position="1"/>
        <end position="17"/>
    </location>
</feature>
<dbReference type="EMBL" id="GEDC01025567">
    <property type="protein sequence ID" value="JAS11731.1"/>
    <property type="molecule type" value="Transcribed_RNA"/>
</dbReference>
<organism evidence="3">
    <name type="scientific">Clastoptera arizonana</name>
    <name type="common">Arizona spittle bug</name>
    <dbReference type="NCBI Taxonomy" id="38151"/>
    <lineage>
        <taxon>Eukaryota</taxon>
        <taxon>Metazoa</taxon>
        <taxon>Ecdysozoa</taxon>
        <taxon>Arthropoda</taxon>
        <taxon>Hexapoda</taxon>
        <taxon>Insecta</taxon>
        <taxon>Pterygota</taxon>
        <taxon>Neoptera</taxon>
        <taxon>Paraneoptera</taxon>
        <taxon>Hemiptera</taxon>
        <taxon>Auchenorrhyncha</taxon>
        <taxon>Cercopoidea</taxon>
        <taxon>Clastopteridae</taxon>
        <taxon>Clastoptera</taxon>
    </lineage>
</organism>
<keyword evidence="1" id="KW-1133">Transmembrane helix</keyword>
<evidence type="ECO:0008006" key="4">
    <source>
        <dbReference type="Google" id="ProtNLM"/>
    </source>
</evidence>
<feature type="chain" id="PRO_5008580321" description="Pacifastin domain-containing protein" evidence="2">
    <location>
        <begin position="18"/>
        <end position="103"/>
    </location>
</feature>
<proteinExistence type="predicted"/>
<keyword evidence="2" id="KW-0732">Signal</keyword>
<reference evidence="3" key="1">
    <citation type="submission" date="2015-12" db="EMBL/GenBank/DDBJ databases">
        <title>De novo transcriptome assembly of four potential Pierce s Disease insect vectors from Arizona vineyards.</title>
        <authorList>
            <person name="Tassone E.E."/>
        </authorList>
    </citation>
    <scope>NUCLEOTIDE SEQUENCE</scope>
</reference>
<evidence type="ECO:0000256" key="2">
    <source>
        <dbReference type="SAM" id="SignalP"/>
    </source>
</evidence>
<dbReference type="AlphaFoldDB" id="A0A1B6CEA2"/>
<keyword evidence="1" id="KW-0472">Membrane</keyword>
<name>A0A1B6CEA2_9HEMI</name>
<evidence type="ECO:0000256" key="1">
    <source>
        <dbReference type="SAM" id="Phobius"/>
    </source>
</evidence>